<dbReference type="EMBL" id="CAEZZO010000079">
    <property type="protein sequence ID" value="CAB4768161.1"/>
    <property type="molecule type" value="Genomic_DNA"/>
</dbReference>
<protein>
    <submittedName>
        <fullName evidence="3">Unannotated protein</fullName>
    </submittedName>
</protein>
<dbReference type="PROSITE" id="PS51786">
    <property type="entry name" value="LON_PROTEOLYTIC"/>
    <property type="match status" value="1"/>
</dbReference>
<gene>
    <name evidence="3" type="ORF">UFOPK2886_00614</name>
</gene>
<dbReference type="InterPro" id="IPR008269">
    <property type="entry name" value="Lon_proteolytic"/>
</dbReference>
<organism evidence="3">
    <name type="scientific">freshwater metagenome</name>
    <dbReference type="NCBI Taxonomy" id="449393"/>
    <lineage>
        <taxon>unclassified sequences</taxon>
        <taxon>metagenomes</taxon>
        <taxon>ecological metagenomes</taxon>
    </lineage>
</organism>
<proteinExistence type="predicted"/>
<dbReference type="SUPFAM" id="SSF50156">
    <property type="entry name" value="PDZ domain-like"/>
    <property type="match status" value="1"/>
</dbReference>
<dbReference type="GO" id="GO:0004176">
    <property type="term" value="F:ATP-dependent peptidase activity"/>
    <property type="evidence" value="ECO:0007669"/>
    <property type="project" value="InterPro"/>
</dbReference>
<feature type="domain" description="Lon proteolytic" evidence="2">
    <location>
        <begin position="238"/>
        <end position="341"/>
    </location>
</feature>
<reference evidence="3" key="1">
    <citation type="submission" date="2020-05" db="EMBL/GenBank/DDBJ databases">
        <authorList>
            <person name="Chiriac C."/>
            <person name="Salcher M."/>
            <person name="Ghai R."/>
            <person name="Kavagutti S V."/>
        </authorList>
    </citation>
    <scope>NUCLEOTIDE SEQUENCE</scope>
</reference>
<dbReference type="SUPFAM" id="SSF54211">
    <property type="entry name" value="Ribosomal protein S5 domain 2-like"/>
    <property type="match status" value="1"/>
</dbReference>
<dbReference type="InterPro" id="IPR036034">
    <property type="entry name" value="PDZ_sf"/>
</dbReference>
<evidence type="ECO:0000313" key="3">
    <source>
        <dbReference type="EMBL" id="CAB4768161.1"/>
    </source>
</evidence>
<dbReference type="SMART" id="SM00228">
    <property type="entry name" value="PDZ"/>
    <property type="match status" value="1"/>
</dbReference>
<dbReference type="GO" id="GO:0006508">
    <property type="term" value="P:proteolysis"/>
    <property type="evidence" value="ECO:0007669"/>
    <property type="project" value="InterPro"/>
</dbReference>
<dbReference type="InterPro" id="IPR001478">
    <property type="entry name" value="PDZ"/>
</dbReference>
<dbReference type="PANTHER" id="PTHR10046">
    <property type="entry name" value="ATP DEPENDENT LON PROTEASE FAMILY MEMBER"/>
    <property type="match status" value="1"/>
</dbReference>
<dbReference type="GO" id="GO:0005524">
    <property type="term" value="F:ATP binding"/>
    <property type="evidence" value="ECO:0007669"/>
    <property type="project" value="InterPro"/>
</dbReference>
<dbReference type="InterPro" id="IPR020568">
    <property type="entry name" value="Ribosomal_Su5_D2-typ_SF"/>
</dbReference>
<evidence type="ECO:0000259" key="2">
    <source>
        <dbReference type="PROSITE" id="PS51786"/>
    </source>
</evidence>
<dbReference type="Pfam" id="PF13180">
    <property type="entry name" value="PDZ_2"/>
    <property type="match status" value="1"/>
</dbReference>
<dbReference type="InterPro" id="IPR027065">
    <property type="entry name" value="Lon_Prtase"/>
</dbReference>
<feature type="domain" description="PDZ" evidence="1">
    <location>
        <begin position="121"/>
        <end position="181"/>
    </location>
</feature>
<dbReference type="InterPro" id="IPR014721">
    <property type="entry name" value="Ribsml_uS5_D2-typ_fold_subgr"/>
</dbReference>
<sequence length="353" mass="37775">MKSLLPVPAKIPGPTKLVVAALIFAAFFIKSPYVILSPGNPQNILGPAITISGTKIYPTTGKLSVTSVMVTDPDSYMTGFDVLYAWMSDERAVMPRVEIYPKGESVEDSIRAGVQEMTDSQVSATAAALGYLGYELNSKLIISQVNKQTNAYKVLKVGDEVISLDNIKYKSQSEIARSLDEKNPGQIVSIKVLRSGSQIIEEQIKLSAREDGSAYIGIGITNKYDFPFEVKIQLKETGGPSGGLIFALGIIDKLTEQDLIRSRNIAGTGTISTSGQVGPIGGIAEKIIGAEKAGVQVFFTPVQNCAELVDIDQILKNKGLKGMKIVPVATLSEAVSILNMPNNAQYPSCKSIA</sequence>
<accession>A0A6J6V7G3</accession>
<name>A0A6J6V7G3_9ZZZZ</name>
<dbReference type="GO" id="GO:0004252">
    <property type="term" value="F:serine-type endopeptidase activity"/>
    <property type="evidence" value="ECO:0007669"/>
    <property type="project" value="InterPro"/>
</dbReference>
<dbReference type="GO" id="GO:0030163">
    <property type="term" value="P:protein catabolic process"/>
    <property type="evidence" value="ECO:0007669"/>
    <property type="project" value="InterPro"/>
</dbReference>
<dbReference type="AlphaFoldDB" id="A0A6J6V7G3"/>
<dbReference type="PROSITE" id="PS50106">
    <property type="entry name" value="PDZ"/>
    <property type="match status" value="1"/>
</dbReference>
<evidence type="ECO:0000259" key="1">
    <source>
        <dbReference type="PROSITE" id="PS50106"/>
    </source>
</evidence>
<dbReference type="Pfam" id="PF05362">
    <property type="entry name" value="Lon_C"/>
    <property type="match status" value="1"/>
</dbReference>
<dbReference type="Gene3D" id="3.30.230.10">
    <property type="match status" value="1"/>
</dbReference>